<evidence type="ECO:0008006" key="6">
    <source>
        <dbReference type="Google" id="ProtNLM"/>
    </source>
</evidence>
<feature type="region of interest" description="Disordered" evidence="3">
    <location>
        <begin position="1"/>
        <end position="21"/>
    </location>
</feature>
<keyword evidence="2" id="KW-0503">Monooxygenase</keyword>
<reference evidence="4" key="1">
    <citation type="submission" date="2023-07" db="EMBL/GenBank/DDBJ databases">
        <title>Fictibacillus sp. isolated from freshwater pond.</title>
        <authorList>
            <person name="Kirdat K."/>
            <person name="Bhat A."/>
            <person name="Mourya A."/>
            <person name="Yadav A."/>
        </authorList>
    </citation>
    <scope>NUCLEOTIDE SEQUENCE</scope>
    <source>
        <strain evidence="4">NE201</strain>
    </source>
</reference>
<dbReference type="PANTHER" id="PTHR13789">
    <property type="entry name" value="MONOOXYGENASE"/>
    <property type="match status" value="1"/>
</dbReference>
<dbReference type="InterPro" id="IPR050493">
    <property type="entry name" value="FAD-dep_Monooxygenase_BioMet"/>
</dbReference>
<keyword evidence="5" id="KW-1185">Reference proteome</keyword>
<dbReference type="InterPro" id="IPR036188">
    <property type="entry name" value="FAD/NAD-bd_sf"/>
</dbReference>
<proteinExistence type="predicted"/>
<evidence type="ECO:0000313" key="4">
    <source>
        <dbReference type="EMBL" id="MDN4526340.1"/>
    </source>
</evidence>
<evidence type="ECO:0000256" key="1">
    <source>
        <dbReference type="ARBA" id="ARBA00023002"/>
    </source>
</evidence>
<dbReference type="Gene3D" id="3.50.50.60">
    <property type="entry name" value="FAD/NAD(P)-binding domain"/>
    <property type="match status" value="1"/>
</dbReference>
<evidence type="ECO:0000256" key="3">
    <source>
        <dbReference type="SAM" id="MobiDB-lite"/>
    </source>
</evidence>
<sequence length="67" mass="7579">METSKKALNAEQNEQEGTLYFEDGTSAKGDYIIATDGIHSRIRKSLIPEPVPRYAGYTCWRGIINHH</sequence>
<evidence type="ECO:0000256" key="2">
    <source>
        <dbReference type="ARBA" id="ARBA00023033"/>
    </source>
</evidence>
<keyword evidence="1" id="KW-0560">Oxidoreductase</keyword>
<dbReference type="SUPFAM" id="SSF51905">
    <property type="entry name" value="FAD/NAD(P)-binding domain"/>
    <property type="match status" value="1"/>
</dbReference>
<dbReference type="EMBL" id="JAUHTR010000010">
    <property type="protein sequence ID" value="MDN4526340.1"/>
    <property type="molecule type" value="Genomic_DNA"/>
</dbReference>
<dbReference type="Proteomes" id="UP001172721">
    <property type="component" value="Unassembled WGS sequence"/>
</dbReference>
<accession>A0ABT8I0U7</accession>
<organism evidence="4 5">
    <name type="scientific">Fictibacillus fluitans</name>
    <dbReference type="NCBI Taxonomy" id="3058422"/>
    <lineage>
        <taxon>Bacteria</taxon>
        <taxon>Bacillati</taxon>
        <taxon>Bacillota</taxon>
        <taxon>Bacilli</taxon>
        <taxon>Bacillales</taxon>
        <taxon>Fictibacillaceae</taxon>
        <taxon>Fictibacillus</taxon>
    </lineage>
</organism>
<dbReference type="PANTHER" id="PTHR13789:SF309">
    <property type="entry name" value="PUTATIVE (AFU_ORTHOLOGUE AFUA_6G14510)-RELATED"/>
    <property type="match status" value="1"/>
</dbReference>
<gene>
    <name evidence="4" type="ORF">QYB97_17790</name>
</gene>
<evidence type="ECO:0000313" key="5">
    <source>
        <dbReference type="Proteomes" id="UP001172721"/>
    </source>
</evidence>
<dbReference type="RefSeq" id="WP_301167364.1">
    <property type="nucleotide sequence ID" value="NZ_JAUHTR010000010.1"/>
</dbReference>
<name>A0ABT8I0U7_9BACL</name>
<comment type="caution">
    <text evidence="4">The sequence shown here is derived from an EMBL/GenBank/DDBJ whole genome shotgun (WGS) entry which is preliminary data.</text>
</comment>
<protein>
    <recommendedName>
        <fullName evidence="6">FAD-binding domain-containing protein</fullName>
    </recommendedName>
</protein>